<protein>
    <submittedName>
        <fullName evidence="1">Uncharacterized protein</fullName>
    </submittedName>
</protein>
<gene>
    <name evidence="1" type="ORF">I6G66_10445</name>
</gene>
<dbReference type="EMBL" id="CP065668">
    <property type="protein sequence ID" value="QPS10382.1"/>
    <property type="molecule type" value="Genomic_DNA"/>
</dbReference>
<dbReference type="Proteomes" id="UP000594778">
    <property type="component" value="Chromosome"/>
</dbReference>
<evidence type="ECO:0000313" key="2">
    <source>
        <dbReference type="Proteomes" id="UP000594778"/>
    </source>
</evidence>
<name>A0A7T2S7J8_DELAC</name>
<dbReference type="AlphaFoldDB" id="A0A7T2S7J8"/>
<reference evidence="1 2" key="1">
    <citation type="submission" date="2020-12" db="EMBL/GenBank/DDBJ databases">
        <title>FDA dAtabase for Regulatory Grade micrObial Sequences (FDA-ARGOS): Supporting development and validation of Infectious Disease Dx tests.</title>
        <authorList>
            <person name="Sproer C."/>
            <person name="Gronow S."/>
            <person name="Severitt S."/>
            <person name="Schroder I."/>
            <person name="Tallon L."/>
            <person name="Sadzewicz L."/>
            <person name="Zhao X."/>
            <person name="Boylan J."/>
            <person name="Ott S."/>
            <person name="Bowen H."/>
            <person name="Vavikolanu K."/>
            <person name="Mehta A."/>
            <person name="Aluvathingal J."/>
            <person name="Nadendla S."/>
            <person name="Lowell S."/>
            <person name="Myers T."/>
            <person name="Yan Y."/>
            <person name="Sichtig H."/>
        </authorList>
    </citation>
    <scope>NUCLEOTIDE SEQUENCE [LARGE SCALE GENOMIC DNA]</scope>
    <source>
        <strain evidence="1 2">FDAARGOS_909</strain>
    </source>
</reference>
<organism evidence="1 2">
    <name type="scientific">Delftia acidovorans</name>
    <name type="common">Pseudomonas acidovorans</name>
    <name type="synonym">Comamonas acidovorans</name>
    <dbReference type="NCBI Taxonomy" id="80866"/>
    <lineage>
        <taxon>Bacteria</taxon>
        <taxon>Pseudomonadati</taxon>
        <taxon>Pseudomonadota</taxon>
        <taxon>Betaproteobacteria</taxon>
        <taxon>Burkholderiales</taxon>
        <taxon>Comamonadaceae</taxon>
        <taxon>Delftia</taxon>
    </lineage>
</organism>
<evidence type="ECO:0000313" key="1">
    <source>
        <dbReference type="EMBL" id="QPS10382.1"/>
    </source>
</evidence>
<proteinExistence type="predicted"/>
<sequence length="230" mass="25974">MRMPRSPIHTFMPGLRFDTQWRYEVDTPTRKTRWATLPTVPDAQCLPDPQGAWWCARRCAAVLRQRAWLQVQLPLQLTPQPGPQELAQVLALLLPGWRAQLENFPALAPLRCAQAMQRGGSAMLLLEMPGHRFRCPALFWTWVIGMERSPLRLRSAKNLTRLEPYPPAQPLPEALLAMPARRSRPGADRHVTRIQMDATGRCISDDAAWPSDGCRWLACITLEQLGVGSA</sequence>
<accession>A0A7T2S7J8</accession>